<proteinExistence type="predicted"/>
<reference evidence="1 2" key="1">
    <citation type="journal article" date="2013" name="Genome Biol.">
        <title>The genome sequence of the most widely cultivated cacao type and its use to identify candidate genes regulating pod color.</title>
        <authorList>
            <person name="Motamayor J.C."/>
            <person name="Mockaitis K."/>
            <person name="Schmutz J."/>
            <person name="Haiminen N."/>
            <person name="Iii D.L."/>
            <person name="Cornejo O."/>
            <person name="Findley S.D."/>
            <person name="Zheng P."/>
            <person name="Utro F."/>
            <person name="Royaert S."/>
            <person name="Saski C."/>
            <person name="Jenkins J."/>
            <person name="Podicheti R."/>
            <person name="Zhao M."/>
            <person name="Scheffler B.E."/>
            <person name="Stack J.C."/>
            <person name="Feltus F.A."/>
            <person name="Mustiga G.M."/>
            <person name="Amores F."/>
            <person name="Phillips W."/>
            <person name="Marelli J.P."/>
            <person name="May G.D."/>
            <person name="Shapiro H."/>
            <person name="Ma J."/>
            <person name="Bustamante C.D."/>
            <person name="Schnell R.J."/>
            <person name="Main D."/>
            <person name="Gilbert D."/>
            <person name="Parida L."/>
            <person name="Kuhn D.N."/>
        </authorList>
    </citation>
    <scope>NUCLEOTIDE SEQUENCE [LARGE SCALE GENOMIC DNA]</scope>
    <source>
        <strain evidence="2">cv. Matina 1-6</strain>
    </source>
</reference>
<gene>
    <name evidence="1" type="ORF">TCM_015398</name>
</gene>
<dbReference type="InParanoid" id="A0A061G0Z8"/>
<dbReference type="Proteomes" id="UP000026915">
    <property type="component" value="Chromosome 3"/>
</dbReference>
<dbReference type="EMBL" id="CM001881">
    <property type="protein sequence ID" value="EOY23530.1"/>
    <property type="molecule type" value="Genomic_DNA"/>
</dbReference>
<name>A0A061G0Z8_THECC</name>
<organism evidence="1 2">
    <name type="scientific">Theobroma cacao</name>
    <name type="common">Cacao</name>
    <name type="synonym">Cocoa</name>
    <dbReference type="NCBI Taxonomy" id="3641"/>
    <lineage>
        <taxon>Eukaryota</taxon>
        <taxon>Viridiplantae</taxon>
        <taxon>Streptophyta</taxon>
        <taxon>Embryophyta</taxon>
        <taxon>Tracheophyta</taxon>
        <taxon>Spermatophyta</taxon>
        <taxon>Magnoliopsida</taxon>
        <taxon>eudicotyledons</taxon>
        <taxon>Gunneridae</taxon>
        <taxon>Pentapetalae</taxon>
        <taxon>rosids</taxon>
        <taxon>malvids</taxon>
        <taxon>Malvales</taxon>
        <taxon>Malvaceae</taxon>
        <taxon>Byttnerioideae</taxon>
        <taxon>Theobroma</taxon>
    </lineage>
</organism>
<dbReference type="Gramene" id="EOY23530">
    <property type="protein sequence ID" value="EOY23530"/>
    <property type="gene ID" value="TCM_015398"/>
</dbReference>
<keyword evidence="2" id="KW-1185">Reference proteome</keyword>
<accession>A0A061G0Z8</accession>
<dbReference type="AlphaFoldDB" id="A0A061G0Z8"/>
<evidence type="ECO:0000313" key="2">
    <source>
        <dbReference type="Proteomes" id="UP000026915"/>
    </source>
</evidence>
<protein>
    <submittedName>
        <fullName evidence="1">Uncharacterized protein</fullName>
    </submittedName>
</protein>
<dbReference type="HOGENOM" id="CLU_2268699_0_0_1"/>
<evidence type="ECO:0000313" key="1">
    <source>
        <dbReference type="EMBL" id="EOY23530.1"/>
    </source>
</evidence>
<sequence>MIAKTFNNFVKEYLLGTPESQDQKRIFKSLDCFGETVKVQKYPEFLLMVAELNGHGTSNGRIYCKAISSSSSELTRTVLKATRRLESVAKFPCNYFCTWRGAH</sequence>